<keyword evidence="2 6" id="KW-0418">Kinase</keyword>
<comment type="caution">
    <text evidence="6">The sequence shown here is derived from an EMBL/GenBank/DDBJ whole genome shotgun (WGS) entry which is preliminary data.</text>
</comment>
<dbReference type="Gene3D" id="3.30.565.10">
    <property type="entry name" value="Histidine kinase-like ATPase, C-terminal domain"/>
    <property type="match status" value="1"/>
</dbReference>
<dbReference type="AlphaFoldDB" id="A0A2T0S428"/>
<keyword evidence="4" id="KW-0812">Transmembrane</keyword>
<accession>A0A2T0S428</accession>
<evidence type="ECO:0000313" key="7">
    <source>
        <dbReference type="Proteomes" id="UP000239209"/>
    </source>
</evidence>
<evidence type="ECO:0000256" key="1">
    <source>
        <dbReference type="ARBA" id="ARBA00022679"/>
    </source>
</evidence>
<dbReference type="CDD" id="cd16917">
    <property type="entry name" value="HATPase_UhpB-NarQ-NarX-like"/>
    <property type="match status" value="1"/>
</dbReference>
<dbReference type="Proteomes" id="UP000239209">
    <property type="component" value="Unassembled WGS sequence"/>
</dbReference>
<dbReference type="PANTHER" id="PTHR24421">
    <property type="entry name" value="NITRATE/NITRITE SENSOR PROTEIN NARX-RELATED"/>
    <property type="match status" value="1"/>
</dbReference>
<dbReference type="GO" id="GO:0000160">
    <property type="term" value="P:phosphorelay signal transduction system"/>
    <property type="evidence" value="ECO:0007669"/>
    <property type="project" value="UniProtKB-KW"/>
</dbReference>
<feature type="transmembrane region" description="Helical" evidence="4">
    <location>
        <begin position="452"/>
        <end position="469"/>
    </location>
</feature>
<organism evidence="6 7">
    <name type="scientific">Pseudosporangium ferrugineum</name>
    <dbReference type="NCBI Taxonomy" id="439699"/>
    <lineage>
        <taxon>Bacteria</taxon>
        <taxon>Bacillati</taxon>
        <taxon>Actinomycetota</taxon>
        <taxon>Actinomycetes</taxon>
        <taxon>Micromonosporales</taxon>
        <taxon>Micromonosporaceae</taxon>
        <taxon>Pseudosporangium</taxon>
    </lineage>
</organism>
<feature type="transmembrane region" description="Helical" evidence="4">
    <location>
        <begin position="12"/>
        <end position="34"/>
    </location>
</feature>
<dbReference type="InterPro" id="IPR003594">
    <property type="entry name" value="HATPase_dom"/>
</dbReference>
<keyword evidence="3" id="KW-0902">Two-component regulatory system</keyword>
<feature type="transmembrane region" description="Helical" evidence="4">
    <location>
        <begin position="120"/>
        <end position="138"/>
    </location>
</feature>
<sequence>MGAVEESLLRQGLRYALGLRLIVVALSSTASLLLTEAPRQGVTVAVVAGLNGWNLWYARELLRGTRTAGWIVADIAVMCAVCLTQLWTVRSDPRGGGTWVLIAMVITVVTYAWQMPWPALAAGTSAIIAAHYAGAMIADPGGWLVSEAVVAWTAAEVALSWALYRFVRRSARTADRTIERGQEMRRTAAVATARRADEREYLAALHDTASVTLLMIGNGVLTEREAWLAEQARRDLREIGRSDAGHHGELDLIGLLREVAAQTPLRVSWRTPESLALPAVDAVSLSRGVREALTNVVRHAGVDHAEISVRRDAAGVTVDIADEGAGFDPGLVAPDRHGVTRSLRERMARRGGEARIVSSPGGGTTVTLRCPLSEPEVPGDEGLIAAGFQRGLRWAVVLVSLAILVLLDLPHLLTGREAYTQLGAQFAAWAGLLGTTLVAAVATWRDRPVKRWPLLAVVLVCSVVATATVRPEYRLGPAHWSEGDAGWQVVLILLDSRVAVLAAVLGAQYLLTFAQAAADGQAALSVAGVVNATWLVLAFQLAVGMIAAVLRGLAVSSAQVVRAAEQLRTSEEVARQLHRDRERRYADLATTAVPLLEGLADGKLDPAEQAVREECAAEAARMRRLLTEYSTVPDPLVSELRACIERAERRGTPVSFAEYGTRPELPPRALRRLTEPAVEALATARGKVRLTIAGTGDAVTVSVIARCAPPPEVPDGDGVRRSTVLDGDRWWIQSVWREAP</sequence>
<evidence type="ECO:0000259" key="5">
    <source>
        <dbReference type="Pfam" id="PF02518"/>
    </source>
</evidence>
<dbReference type="SUPFAM" id="SSF55874">
    <property type="entry name" value="ATPase domain of HSP90 chaperone/DNA topoisomerase II/histidine kinase"/>
    <property type="match status" value="1"/>
</dbReference>
<proteinExistence type="predicted"/>
<keyword evidence="7" id="KW-1185">Reference proteome</keyword>
<keyword evidence="4" id="KW-0472">Membrane</keyword>
<evidence type="ECO:0000256" key="3">
    <source>
        <dbReference type="ARBA" id="ARBA00023012"/>
    </source>
</evidence>
<dbReference type="PANTHER" id="PTHR24421:SF58">
    <property type="entry name" value="SIGNAL TRANSDUCTION HISTIDINE-PROTEIN KINASE_PHOSPHATASE UHPB"/>
    <property type="match status" value="1"/>
</dbReference>
<evidence type="ECO:0000256" key="4">
    <source>
        <dbReference type="SAM" id="Phobius"/>
    </source>
</evidence>
<evidence type="ECO:0000313" key="6">
    <source>
        <dbReference type="EMBL" id="PRY28053.1"/>
    </source>
</evidence>
<feature type="transmembrane region" description="Helical" evidence="4">
    <location>
        <begin position="144"/>
        <end position="164"/>
    </location>
</feature>
<evidence type="ECO:0000256" key="2">
    <source>
        <dbReference type="ARBA" id="ARBA00022777"/>
    </source>
</evidence>
<dbReference type="InterPro" id="IPR036890">
    <property type="entry name" value="HATPase_C_sf"/>
</dbReference>
<feature type="transmembrane region" description="Helical" evidence="4">
    <location>
        <begin position="394"/>
        <end position="414"/>
    </location>
</feature>
<dbReference type="Pfam" id="PF02518">
    <property type="entry name" value="HATPase_c"/>
    <property type="match status" value="1"/>
</dbReference>
<protein>
    <submittedName>
        <fullName evidence="6">Signal transduction histidine kinase</fullName>
    </submittedName>
</protein>
<gene>
    <name evidence="6" type="ORF">CLV70_109209</name>
</gene>
<feature type="domain" description="Histidine kinase/HSP90-like ATPase" evidence="5">
    <location>
        <begin position="281"/>
        <end position="373"/>
    </location>
</feature>
<feature type="transmembrane region" description="Helical" evidence="4">
    <location>
        <begin position="489"/>
        <end position="511"/>
    </location>
</feature>
<reference evidence="6 7" key="1">
    <citation type="submission" date="2018-03" db="EMBL/GenBank/DDBJ databases">
        <title>Genomic Encyclopedia of Archaeal and Bacterial Type Strains, Phase II (KMG-II): from individual species to whole genera.</title>
        <authorList>
            <person name="Goeker M."/>
        </authorList>
    </citation>
    <scope>NUCLEOTIDE SEQUENCE [LARGE SCALE GENOMIC DNA]</scope>
    <source>
        <strain evidence="6 7">DSM 45348</strain>
    </source>
</reference>
<dbReference type="EMBL" id="PVZG01000009">
    <property type="protein sequence ID" value="PRY28053.1"/>
    <property type="molecule type" value="Genomic_DNA"/>
</dbReference>
<feature type="transmembrane region" description="Helical" evidence="4">
    <location>
        <begin position="426"/>
        <end position="445"/>
    </location>
</feature>
<feature type="transmembrane region" description="Helical" evidence="4">
    <location>
        <begin position="95"/>
        <end position="113"/>
    </location>
</feature>
<dbReference type="GO" id="GO:0016301">
    <property type="term" value="F:kinase activity"/>
    <property type="evidence" value="ECO:0007669"/>
    <property type="project" value="UniProtKB-KW"/>
</dbReference>
<name>A0A2T0S428_9ACTN</name>
<feature type="transmembrane region" description="Helical" evidence="4">
    <location>
        <begin position="40"/>
        <end position="58"/>
    </location>
</feature>
<keyword evidence="4" id="KW-1133">Transmembrane helix</keyword>
<dbReference type="InterPro" id="IPR050482">
    <property type="entry name" value="Sensor_HK_TwoCompSys"/>
</dbReference>
<feature type="transmembrane region" description="Helical" evidence="4">
    <location>
        <begin position="523"/>
        <end position="550"/>
    </location>
</feature>
<keyword evidence="1" id="KW-0808">Transferase</keyword>
<feature type="transmembrane region" description="Helical" evidence="4">
    <location>
        <begin position="70"/>
        <end position="89"/>
    </location>
</feature>